<dbReference type="AlphaFoldDB" id="A0A9X3CDJ3"/>
<dbReference type="RefSeq" id="WP_265687151.1">
    <property type="nucleotide sequence ID" value="NZ_JAKRRX010000030.1"/>
</dbReference>
<proteinExistence type="predicted"/>
<organism evidence="1 2">
    <name type="scientific">Vibrio paucivorans</name>
    <dbReference type="NCBI Taxonomy" id="2829489"/>
    <lineage>
        <taxon>Bacteria</taxon>
        <taxon>Pseudomonadati</taxon>
        <taxon>Pseudomonadota</taxon>
        <taxon>Gammaproteobacteria</taxon>
        <taxon>Vibrionales</taxon>
        <taxon>Vibrionaceae</taxon>
        <taxon>Vibrio</taxon>
    </lineage>
</organism>
<sequence>MSEQPLKEQLILESLLHRSKAYVIEMFQEGHYNLGLVVDASLGWEALRVASLPGVNLSEVNPCSKSDEECFQDYHYHQNDLFCVFKFEHHSFSSGRKTLEQLIKDLNLEVVNT</sequence>
<protein>
    <submittedName>
        <fullName evidence="1">Uncharacterized protein</fullName>
    </submittedName>
</protein>
<dbReference type="EMBL" id="JAKRRX010000030">
    <property type="protein sequence ID" value="MCW8333646.1"/>
    <property type="molecule type" value="Genomic_DNA"/>
</dbReference>
<comment type="caution">
    <text evidence="1">The sequence shown here is derived from an EMBL/GenBank/DDBJ whole genome shotgun (WGS) entry which is preliminary data.</text>
</comment>
<accession>A0A9X3CDJ3</accession>
<gene>
    <name evidence="1" type="ORF">MD483_07400</name>
</gene>
<evidence type="ECO:0000313" key="1">
    <source>
        <dbReference type="EMBL" id="MCW8333646.1"/>
    </source>
</evidence>
<name>A0A9X3CDJ3_9VIBR</name>
<keyword evidence="2" id="KW-1185">Reference proteome</keyword>
<dbReference type="Proteomes" id="UP001155586">
    <property type="component" value="Unassembled WGS sequence"/>
</dbReference>
<evidence type="ECO:0000313" key="2">
    <source>
        <dbReference type="Proteomes" id="UP001155586"/>
    </source>
</evidence>
<reference evidence="1" key="1">
    <citation type="submission" date="2022-02" db="EMBL/GenBank/DDBJ databases">
        <title>Vibrio sp. nov., a new bacterium isolated from Bohai sea, China.</title>
        <authorList>
            <person name="Yuan Y."/>
        </authorList>
    </citation>
    <scope>NUCLEOTIDE SEQUENCE</scope>
    <source>
        <strain evidence="1">DBSS07</strain>
    </source>
</reference>